<keyword evidence="4" id="KW-1185">Reference proteome</keyword>
<dbReference type="InterPro" id="IPR035490">
    <property type="entry name" value="GlmS/FrlB_SIS"/>
</dbReference>
<dbReference type="STRING" id="29343.CCDG5_1988"/>
<dbReference type="Gene3D" id="3.40.50.10490">
    <property type="entry name" value="Glucose-6-phosphate isomerase like protein, domain 1"/>
    <property type="match status" value="2"/>
</dbReference>
<dbReference type="InterPro" id="IPR046348">
    <property type="entry name" value="SIS_dom_sf"/>
</dbReference>
<dbReference type="HOGENOM" id="CLU_012520_2_1_9"/>
<dbReference type="PROSITE" id="PS51464">
    <property type="entry name" value="SIS"/>
    <property type="match status" value="2"/>
</dbReference>
<reference evidence="4" key="1">
    <citation type="submission" date="2014-07" db="EMBL/GenBank/DDBJ databases">
        <authorList>
            <person name="Wibberg D."/>
        </authorList>
    </citation>
    <scope>NUCLEOTIDE SEQUENCE [LARGE SCALE GENOMIC DNA]</scope>
    <source>
        <strain evidence="4">DG5</strain>
    </source>
</reference>
<dbReference type="CDD" id="cd05009">
    <property type="entry name" value="SIS_GlmS_GlmD_2"/>
    <property type="match status" value="1"/>
</dbReference>
<dbReference type="EMBL" id="LM995447">
    <property type="protein sequence ID" value="CDZ25080.1"/>
    <property type="molecule type" value="Genomic_DNA"/>
</dbReference>
<dbReference type="GO" id="GO:1901135">
    <property type="term" value="P:carbohydrate derivative metabolic process"/>
    <property type="evidence" value="ECO:0007669"/>
    <property type="project" value="InterPro"/>
</dbReference>
<dbReference type="GO" id="GO:0097367">
    <property type="term" value="F:carbohydrate derivative binding"/>
    <property type="evidence" value="ECO:0007669"/>
    <property type="project" value="InterPro"/>
</dbReference>
<dbReference type="GO" id="GO:0004360">
    <property type="term" value="F:glutamine-fructose-6-phosphate transaminase (isomerizing) activity"/>
    <property type="evidence" value="ECO:0007669"/>
    <property type="project" value="UniProtKB-EC"/>
</dbReference>
<dbReference type="PANTHER" id="PTHR10937:SF8">
    <property type="entry name" value="AMINOTRANSFERASE-RELATED"/>
    <property type="match status" value="1"/>
</dbReference>
<evidence type="ECO:0000313" key="4">
    <source>
        <dbReference type="Proteomes" id="UP000032431"/>
    </source>
</evidence>
<sequence>MSLMKNEILEQAVVTRRCLKENSAQIDSIVSELNSRGIRFVVMAARGTSDHAAVYGKYILESRKGCQVALAAPSVLTLYNKRPDYKDMLVIGISQSGQAQDVREVLQLASEQGAVTVAITNYPDSPLAKTAKYHLNCFAGEEKSVAATKTFTAQMILLASLAAKWSGDRAFFEKLEVIPEKIQETFAHFDEVKSIAKRYRFMEECFVLARGINYAIALEAALKIEETNYIRAKAFAISDFQHGPMAMLQKDMPVLIFAPSGPSERDAYEIIEKARKAQADILVFSDSEKLRALGDCSISTPGGIDEDISPYVNVVLAQMFACSLAEIRGLNPDQPRMLNKITKTY</sequence>
<organism evidence="3 4">
    <name type="scientific">[Clostridium] cellulosi</name>
    <dbReference type="NCBI Taxonomy" id="29343"/>
    <lineage>
        <taxon>Bacteria</taxon>
        <taxon>Bacillati</taxon>
        <taxon>Bacillota</taxon>
        <taxon>Clostridia</taxon>
        <taxon>Eubacteriales</taxon>
        <taxon>Oscillospiraceae</taxon>
        <taxon>Oscillospiraceae incertae sedis</taxon>
    </lineage>
</organism>
<accession>A0A078KV74</accession>
<feature type="domain" description="SIS" evidence="2">
    <location>
        <begin position="29"/>
        <end position="171"/>
    </location>
</feature>
<name>A0A078KV74_9FIRM</name>
<dbReference type="PATRIC" id="fig|29343.3.peg.2091"/>
<evidence type="ECO:0000313" key="3">
    <source>
        <dbReference type="EMBL" id="CDZ25080.1"/>
    </source>
</evidence>
<dbReference type="Proteomes" id="UP000032431">
    <property type="component" value="Chromosome I"/>
</dbReference>
<evidence type="ECO:0000256" key="1">
    <source>
        <dbReference type="ARBA" id="ARBA00022737"/>
    </source>
</evidence>
<keyword evidence="3" id="KW-0808">Transferase</keyword>
<dbReference type="SUPFAM" id="SSF53697">
    <property type="entry name" value="SIS domain"/>
    <property type="match status" value="1"/>
</dbReference>
<dbReference type="Pfam" id="PF01380">
    <property type="entry name" value="SIS"/>
    <property type="match status" value="2"/>
</dbReference>
<keyword evidence="3" id="KW-0032">Aminotransferase</keyword>
<dbReference type="KEGG" id="ccel:CCDG5_1988"/>
<dbReference type="EC" id="2.6.1.16" evidence="3"/>
<dbReference type="OrthoDB" id="9782098at2"/>
<feature type="domain" description="SIS" evidence="2">
    <location>
        <begin position="195"/>
        <end position="335"/>
    </location>
</feature>
<dbReference type="InterPro" id="IPR001347">
    <property type="entry name" value="SIS_dom"/>
</dbReference>
<dbReference type="CDD" id="cd05008">
    <property type="entry name" value="SIS_GlmS_GlmD_1"/>
    <property type="match status" value="1"/>
</dbReference>
<keyword evidence="1" id="KW-0677">Repeat</keyword>
<evidence type="ECO:0000259" key="2">
    <source>
        <dbReference type="PROSITE" id="PS51464"/>
    </source>
</evidence>
<dbReference type="AlphaFoldDB" id="A0A078KV74"/>
<protein>
    <submittedName>
        <fullName evidence="3">Glutamine-fructose-6-phosphate transaminase (Isomerizing)</fullName>
        <ecNumber evidence="3">2.6.1.16</ecNumber>
    </submittedName>
</protein>
<dbReference type="PANTHER" id="PTHR10937">
    <property type="entry name" value="GLUCOSAMINE--FRUCTOSE-6-PHOSPHATE AMINOTRANSFERASE, ISOMERIZING"/>
    <property type="match status" value="1"/>
</dbReference>
<dbReference type="InterPro" id="IPR035466">
    <property type="entry name" value="GlmS/AgaS_SIS"/>
</dbReference>
<proteinExistence type="predicted"/>
<gene>
    <name evidence="3" type="ORF">CCDG5_1988</name>
</gene>